<keyword evidence="5" id="KW-0804">Transcription</keyword>
<keyword evidence="3" id="KW-0805">Transcription regulation</keyword>
<organism evidence="9 11">
    <name type="scientific">Plasmodiophora brassicae</name>
    <name type="common">Clubroot disease agent</name>
    <dbReference type="NCBI Taxonomy" id="37360"/>
    <lineage>
        <taxon>Eukaryota</taxon>
        <taxon>Sar</taxon>
        <taxon>Rhizaria</taxon>
        <taxon>Endomyxa</taxon>
        <taxon>Phytomyxea</taxon>
        <taxon>Plasmodiophorida</taxon>
        <taxon>Plasmodiophoridae</taxon>
        <taxon>Plasmodiophora</taxon>
    </lineage>
</organism>
<keyword evidence="11" id="KW-1185">Reference proteome</keyword>
<sequence length="274" mass="30428">MSGKGGARAATSSAGPPAKRERRENIEMWIAKVPGFVVDEWDKRSGERPSDPVAQLIPDASSSTASGLPTRMTLQMADGSTLEFVPRPEYLPGSEIKPPTMVIVSDSDGTAVVEGKATIFADVRPAAALSSSYQSMVDTRKTRYGSDLQTQKMELDAGLESGGAMSQQFKMLSGLPSGSRPVRPIMKKREERAVDKRVRMDEKQLKSLLFTLFDKKSEYRFNELVDLTDQPRVYLKEVLDQICTQHRSGPLMHYYSLKDNYRLTSDVAESPEQQ</sequence>
<evidence type="ECO:0000313" key="11">
    <source>
        <dbReference type="Proteomes" id="UP000039324"/>
    </source>
</evidence>
<evidence type="ECO:0000256" key="6">
    <source>
        <dbReference type="ARBA" id="ARBA00023242"/>
    </source>
</evidence>
<comment type="similarity">
    <text evidence="2">Belongs to the TFIIF beta subunit family.</text>
</comment>
<dbReference type="InterPro" id="IPR036390">
    <property type="entry name" value="WH_DNA-bd_sf"/>
</dbReference>
<evidence type="ECO:0000313" key="9">
    <source>
        <dbReference type="EMBL" id="CEO99540.1"/>
    </source>
</evidence>
<dbReference type="GO" id="GO:0006367">
    <property type="term" value="P:transcription initiation at RNA polymerase II promoter"/>
    <property type="evidence" value="ECO:0007669"/>
    <property type="project" value="InterPro"/>
</dbReference>
<evidence type="ECO:0000256" key="3">
    <source>
        <dbReference type="ARBA" id="ARBA00023015"/>
    </source>
</evidence>
<evidence type="ECO:0000256" key="1">
    <source>
        <dbReference type="ARBA" id="ARBA00004123"/>
    </source>
</evidence>
<feature type="region of interest" description="Disordered" evidence="7">
    <location>
        <begin position="42"/>
        <end position="68"/>
    </location>
</feature>
<evidence type="ECO:0000256" key="2">
    <source>
        <dbReference type="ARBA" id="ARBA00009543"/>
    </source>
</evidence>
<dbReference type="EMBL" id="CDSF01000091">
    <property type="protein sequence ID" value="CEO99540.1"/>
    <property type="molecule type" value="Genomic_DNA"/>
</dbReference>
<evidence type="ECO:0000313" key="12">
    <source>
        <dbReference type="Proteomes" id="UP000290189"/>
    </source>
</evidence>
<dbReference type="InterPro" id="IPR040450">
    <property type="entry name" value="TFIIF_beta_HTH"/>
</dbReference>
<dbReference type="Proteomes" id="UP000039324">
    <property type="component" value="Unassembled WGS sequence"/>
</dbReference>
<gene>
    <name evidence="9" type="ORF">PBRA_007273</name>
    <name evidence="10" type="ORF">PLBR_LOCUS3176</name>
</gene>
<dbReference type="GO" id="GO:0003677">
    <property type="term" value="F:DNA binding"/>
    <property type="evidence" value="ECO:0007669"/>
    <property type="project" value="UniProtKB-KW"/>
</dbReference>
<evidence type="ECO:0000259" key="8">
    <source>
        <dbReference type="Pfam" id="PF02270"/>
    </source>
</evidence>
<dbReference type="Proteomes" id="UP000290189">
    <property type="component" value="Unassembled WGS sequence"/>
</dbReference>
<comment type="subcellular location">
    <subcellularLocation>
        <location evidence="1">Nucleus</location>
    </subcellularLocation>
</comment>
<protein>
    <recommendedName>
        <fullName evidence="8">TFIIF beta subunit HTH domain-containing protein</fullName>
    </recommendedName>
</protein>
<feature type="domain" description="TFIIF beta subunit HTH" evidence="8">
    <location>
        <begin position="198"/>
        <end position="262"/>
    </location>
</feature>
<keyword evidence="6" id="KW-0539">Nucleus</keyword>
<accession>A0A0G4IW62</accession>
<dbReference type="OrthoDB" id="26094at2759"/>
<dbReference type="GO" id="GO:0005674">
    <property type="term" value="C:transcription factor TFIIF complex"/>
    <property type="evidence" value="ECO:0007669"/>
    <property type="project" value="InterPro"/>
</dbReference>
<keyword evidence="4" id="KW-0238">DNA-binding</keyword>
<geneLocation type="mitochondrion" evidence="10"/>
<name>A0A0G4IW62_PLABS</name>
<dbReference type="STRING" id="37360.A0A0G4IW62"/>
<reference evidence="9 11" key="1">
    <citation type="submission" date="2015-02" db="EMBL/GenBank/DDBJ databases">
        <authorList>
            <person name="Chooi Y.-H."/>
        </authorList>
    </citation>
    <scope>NUCLEOTIDE SEQUENCE [LARGE SCALE GENOMIC DNA]</scope>
    <source>
        <strain evidence="9">E3</strain>
    </source>
</reference>
<dbReference type="EMBL" id="OVEO01000005">
    <property type="protein sequence ID" value="SPQ95961.1"/>
    <property type="molecule type" value="Genomic_DNA"/>
</dbReference>
<evidence type="ECO:0000313" key="10">
    <source>
        <dbReference type="EMBL" id="SPQ95961.1"/>
    </source>
</evidence>
<feature type="region of interest" description="Disordered" evidence="7">
    <location>
        <begin position="1"/>
        <end position="25"/>
    </location>
</feature>
<dbReference type="PANTHER" id="PTHR10445:SF0">
    <property type="entry name" value="GENERAL TRANSCRIPTION FACTOR IIF SUBUNIT 2"/>
    <property type="match status" value="1"/>
</dbReference>
<dbReference type="FunFam" id="1.10.10.10:FF:000035">
    <property type="entry name" value="General transcription factor IIF subunit 2"/>
    <property type="match status" value="1"/>
</dbReference>
<proteinExistence type="inferred from homology"/>
<dbReference type="InterPro" id="IPR036388">
    <property type="entry name" value="WH-like_DNA-bd_sf"/>
</dbReference>
<dbReference type="Pfam" id="PF02270">
    <property type="entry name" value="TFIIF_beta"/>
    <property type="match status" value="1"/>
</dbReference>
<evidence type="ECO:0000256" key="7">
    <source>
        <dbReference type="SAM" id="MobiDB-lite"/>
    </source>
</evidence>
<evidence type="ECO:0000256" key="5">
    <source>
        <dbReference type="ARBA" id="ARBA00023163"/>
    </source>
</evidence>
<dbReference type="PANTHER" id="PTHR10445">
    <property type="entry name" value="GENERAL TRANSCRIPTION FACTOR IIF SUBUNIT 2"/>
    <property type="match status" value="1"/>
</dbReference>
<dbReference type="SUPFAM" id="SSF46785">
    <property type="entry name" value="Winged helix' DNA-binding domain"/>
    <property type="match status" value="1"/>
</dbReference>
<keyword evidence="10" id="KW-0496">Mitochondrion</keyword>
<evidence type="ECO:0000256" key="4">
    <source>
        <dbReference type="ARBA" id="ARBA00023125"/>
    </source>
</evidence>
<dbReference type="InterPro" id="IPR003196">
    <property type="entry name" value="TFIIF_beta"/>
</dbReference>
<dbReference type="OMA" id="VKGPHKN"/>
<dbReference type="AlphaFoldDB" id="A0A0G4IW62"/>
<dbReference type="Gene3D" id="1.10.10.10">
    <property type="entry name" value="Winged helix-like DNA-binding domain superfamily/Winged helix DNA-binding domain"/>
    <property type="match status" value="1"/>
</dbReference>
<reference evidence="10 12" key="2">
    <citation type="submission" date="2018-03" db="EMBL/GenBank/DDBJ databases">
        <authorList>
            <person name="Fogelqvist J."/>
        </authorList>
    </citation>
    <scope>NUCLEOTIDE SEQUENCE [LARGE SCALE GENOMIC DNA]</scope>
</reference>